<dbReference type="GO" id="GO:0030182">
    <property type="term" value="P:neuron differentiation"/>
    <property type="evidence" value="ECO:0007669"/>
    <property type="project" value="UniProtKB-ARBA"/>
</dbReference>
<evidence type="ECO:0000256" key="2">
    <source>
        <dbReference type="SAM" id="MobiDB-lite"/>
    </source>
</evidence>
<keyword evidence="1" id="KW-0677">Repeat</keyword>
<dbReference type="InterPro" id="IPR014352">
    <property type="entry name" value="FERM/acyl-CoA-bd_prot_sf"/>
</dbReference>
<dbReference type="Gene3D" id="3.10.20.90">
    <property type="entry name" value="Phosphatidylinositol 3-kinase Catalytic Subunit, Chain A, domain 1"/>
    <property type="match status" value="1"/>
</dbReference>
<feature type="region of interest" description="Disordered" evidence="2">
    <location>
        <begin position="189"/>
        <end position="217"/>
    </location>
</feature>
<proteinExistence type="predicted"/>
<evidence type="ECO:0000256" key="1">
    <source>
        <dbReference type="ARBA" id="ARBA00022737"/>
    </source>
</evidence>
<organism evidence="4 5">
    <name type="scientific">Tribolium castaneum</name>
    <name type="common">Red flour beetle</name>
    <dbReference type="NCBI Taxonomy" id="7070"/>
    <lineage>
        <taxon>Eukaryota</taxon>
        <taxon>Metazoa</taxon>
        <taxon>Ecdysozoa</taxon>
        <taxon>Arthropoda</taxon>
        <taxon>Hexapoda</taxon>
        <taxon>Insecta</taxon>
        <taxon>Pterygota</taxon>
        <taxon>Neoptera</taxon>
        <taxon>Endopterygota</taxon>
        <taxon>Coleoptera</taxon>
        <taxon>Polyphaga</taxon>
        <taxon>Cucujiformia</taxon>
        <taxon>Tenebrionidae</taxon>
        <taxon>Tenebrionidae incertae sedis</taxon>
        <taxon>Tribolium</taxon>
    </lineage>
</organism>
<sequence length="458" mass="51618">MFAGGRELKPSRMEVLSILLKNPQHHSLPHSMPVHLLNGTYHITSFDGSTTIKEFQDSLAHEICCRVSNGFAIFSDDPIEKDLEHTLDPNAKLCDLISKWEIALREKGLGKFENSRVIRLTYKNRLWWKNSARLETDKERLLLCYQVNKQIVSGRFPLSRELALELAALMAQLDMGDCTFGSHKNTSVNNTLSNQGTSNRHQSPKSTTNGTISPPTAIQNSNTLSALNNVHGILTAHSNQALNAIDKFYPYRYRDQLTQEGLTELQAKLLEKWRGLKGRTQLDCVRIYLTCTRKWPFFGATLFQARLRQHDSPMIWLAVNEDSITILDLATMQQRVRYPYTNVLTFGGCQEDFMLVVTQNDQQPSQKLIFSLSKPKILELTLLIADYMNLLINNPGTPLLGTLSRGTMVSVNQSVVNQSIISQAIANQSQPDILKSTPDHGVQRSDSKRRTHVDSGLA</sequence>
<reference evidence="4 5" key="1">
    <citation type="journal article" date="2008" name="Nature">
        <title>The genome of the model beetle and pest Tribolium castaneum.</title>
        <authorList>
            <consortium name="Tribolium Genome Sequencing Consortium"/>
            <person name="Richards S."/>
            <person name="Gibbs R.A."/>
            <person name="Weinstock G.M."/>
            <person name="Brown S.J."/>
            <person name="Denell R."/>
            <person name="Beeman R.W."/>
            <person name="Gibbs R."/>
            <person name="Beeman R.W."/>
            <person name="Brown S.J."/>
            <person name="Bucher G."/>
            <person name="Friedrich M."/>
            <person name="Grimmelikhuijzen C.J."/>
            <person name="Klingler M."/>
            <person name="Lorenzen M."/>
            <person name="Richards S."/>
            <person name="Roth S."/>
            <person name="Schroder R."/>
            <person name="Tautz D."/>
            <person name="Zdobnov E.M."/>
            <person name="Muzny D."/>
            <person name="Gibbs R.A."/>
            <person name="Weinstock G.M."/>
            <person name="Attaway T."/>
            <person name="Bell S."/>
            <person name="Buhay C.J."/>
            <person name="Chandrabose M.N."/>
            <person name="Chavez D."/>
            <person name="Clerk-Blankenburg K.P."/>
            <person name="Cree A."/>
            <person name="Dao M."/>
            <person name="Davis C."/>
            <person name="Chacko J."/>
            <person name="Dinh H."/>
            <person name="Dugan-Rocha S."/>
            <person name="Fowler G."/>
            <person name="Garner T.T."/>
            <person name="Garnes J."/>
            <person name="Gnirke A."/>
            <person name="Hawes A."/>
            <person name="Hernandez J."/>
            <person name="Hines S."/>
            <person name="Holder M."/>
            <person name="Hume J."/>
            <person name="Jhangiani S.N."/>
            <person name="Joshi V."/>
            <person name="Khan Z.M."/>
            <person name="Jackson L."/>
            <person name="Kovar C."/>
            <person name="Kowis A."/>
            <person name="Lee S."/>
            <person name="Lewis L.R."/>
            <person name="Margolis J."/>
            <person name="Morgan M."/>
            <person name="Nazareth L.V."/>
            <person name="Nguyen N."/>
            <person name="Okwuonu G."/>
            <person name="Parker D."/>
            <person name="Richards S."/>
            <person name="Ruiz S.J."/>
            <person name="Santibanez J."/>
            <person name="Savard J."/>
            <person name="Scherer S.E."/>
            <person name="Schneider B."/>
            <person name="Sodergren E."/>
            <person name="Tautz D."/>
            <person name="Vattahil S."/>
            <person name="Villasana D."/>
            <person name="White C.S."/>
            <person name="Wright R."/>
            <person name="Park Y."/>
            <person name="Beeman R.W."/>
            <person name="Lord J."/>
            <person name="Oppert B."/>
            <person name="Lorenzen M."/>
            <person name="Brown S."/>
            <person name="Wang L."/>
            <person name="Savard J."/>
            <person name="Tautz D."/>
            <person name="Richards S."/>
            <person name="Weinstock G."/>
            <person name="Gibbs R.A."/>
            <person name="Liu Y."/>
            <person name="Worley K."/>
            <person name="Weinstock G."/>
            <person name="Elsik C.G."/>
            <person name="Reese J.T."/>
            <person name="Elhaik E."/>
            <person name="Landan G."/>
            <person name="Graur D."/>
            <person name="Arensburger P."/>
            <person name="Atkinson P."/>
            <person name="Beeman R.W."/>
            <person name="Beidler J."/>
            <person name="Brown S.J."/>
            <person name="Demuth J.P."/>
            <person name="Drury D.W."/>
            <person name="Du Y.Z."/>
            <person name="Fujiwara H."/>
            <person name="Lorenzen M."/>
            <person name="Maselli V."/>
            <person name="Osanai M."/>
            <person name="Park Y."/>
            <person name="Robertson H.M."/>
            <person name="Tu Z."/>
            <person name="Wang J.J."/>
            <person name="Wang S."/>
            <person name="Richards S."/>
            <person name="Song H."/>
            <person name="Zhang L."/>
            <person name="Sodergren E."/>
            <person name="Werner D."/>
            <person name="Stanke M."/>
            <person name="Morgenstern B."/>
            <person name="Solovyev V."/>
            <person name="Kosarev P."/>
            <person name="Brown G."/>
            <person name="Chen H.C."/>
            <person name="Ermolaeva O."/>
            <person name="Hlavina W."/>
            <person name="Kapustin Y."/>
            <person name="Kiryutin B."/>
            <person name="Kitts P."/>
            <person name="Maglott D."/>
            <person name="Pruitt K."/>
            <person name="Sapojnikov V."/>
            <person name="Souvorov A."/>
            <person name="Mackey A.J."/>
            <person name="Waterhouse R.M."/>
            <person name="Wyder S."/>
            <person name="Zdobnov E.M."/>
            <person name="Zdobnov E.M."/>
            <person name="Wyder S."/>
            <person name="Kriventseva E.V."/>
            <person name="Kadowaki T."/>
            <person name="Bork P."/>
            <person name="Aranda M."/>
            <person name="Bao R."/>
            <person name="Beermann A."/>
            <person name="Berns N."/>
            <person name="Bolognesi R."/>
            <person name="Bonneton F."/>
            <person name="Bopp D."/>
            <person name="Brown S.J."/>
            <person name="Bucher G."/>
            <person name="Butts T."/>
            <person name="Chaumot A."/>
            <person name="Denell R.E."/>
            <person name="Ferrier D.E."/>
            <person name="Friedrich M."/>
            <person name="Gordon C.M."/>
            <person name="Jindra M."/>
            <person name="Klingler M."/>
            <person name="Lan Q."/>
            <person name="Lattorff H.M."/>
            <person name="Laudet V."/>
            <person name="von Levetsow C."/>
            <person name="Liu Z."/>
            <person name="Lutz R."/>
            <person name="Lynch J.A."/>
            <person name="da Fonseca R.N."/>
            <person name="Posnien N."/>
            <person name="Reuter R."/>
            <person name="Roth S."/>
            <person name="Savard J."/>
            <person name="Schinko J.B."/>
            <person name="Schmitt C."/>
            <person name="Schoppmeier M."/>
            <person name="Schroder R."/>
            <person name="Shippy T.D."/>
            <person name="Simonnet F."/>
            <person name="Marques-Souza H."/>
            <person name="Tautz D."/>
            <person name="Tomoyasu Y."/>
            <person name="Trauner J."/>
            <person name="Van der Zee M."/>
            <person name="Vervoort M."/>
            <person name="Wittkopp N."/>
            <person name="Wimmer E.A."/>
            <person name="Yang X."/>
            <person name="Jones A.K."/>
            <person name="Sattelle D.B."/>
            <person name="Ebert P.R."/>
            <person name="Nelson D."/>
            <person name="Scott J.G."/>
            <person name="Beeman R.W."/>
            <person name="Muthukrishnan S."/>
            <person name="Kramer K.J."/>
            <person name="Arakane Y."/>
            <person name="Beeman R.W."/>
            <person name="Zhu Q."/>
            <person name="Hogenkamp D."/>
            <person name="Dixit R."/>
            <person name="Oppert B."/>
            <person name="Jiang H."/>
            <person name="Zou Z."/>
            <person name="Marshall J."/>
            <person name="Elpidina E."/>
            <person name="Vinokurov K."/>
            <person name="Oppert C."/>
            <person name="Zou Z."/>
            <person name="Evans J."/>
            <person name="Lu Z."/>
            <person name="Zhao P."/>
            <person name="Sumathipala N."/>
            <person name="Altincicek B."/>
            <person name="Vilcinskas A."/>
            <person name="Williams M."/>
            <person name="Hultmark D."/>
            <person name="Hetru C."/>
            <person name="Jiang H."/>
            <person name="Grimmelikhuijzen C.J."/>
            <person name="Hauser F."/>
            <person name="Cazzamali G."/>
            <person name="Williamson M."/>
            <person name="Park Y."/>
            <person name="Li B."/>
            <person name="Tanaka Y."/>
            <person name="Predel R."/>
            <person name="Neupert S."/>
            <person name="Schachtner J."/>
            <person name="Verleyen P."/>
            <person name="Raible F."/>
            <person name="Bork P."/>
            <person name="Friedrich M."/>
            <person name="Walden K.K."/>
            <person name="Robertson H.M."/>
            <person name="Angeli S."/>
            <person name="Foret S."/>
            <person name="Bucher G."/>
            <person name="Schuetz S."/>
            <person name="Maleszka R."/>
            <person name="Wimmer E.A."/>
            <person name="Beeman R.W."/>
            <person name="Lorenzen M."/>
            <person name="Tomoyasu Y."/>
            <person name="Miller S.C."/>
            <person name="Grossmann D."/>
            <person name="Bucher G."/>
        </authorList>
    </citation>
    <scope>NUCLEOTIDE SEQUENCE [LARGE SCALE GENOMIC DNA]</scope>
    <source>
        <strain evidence="4 5">Georgia GA2</strain>
    </source>
</reference>
<dbReference type="Gene3D" id="2.30.29.30">
    <property type="entry name" value="Pleckstrin-homology domain (PH domain)/Phosphotyrosine-binding domain (PTB)"/>
    <property type="match status" value="1"/>
</dbReference>
<dbReference type="InterPro" id="IPR000299">
    <property type="entry name" value="FERM_domain"/>
</dbReference>
<dbReference type="Pfam" id="PF02174">
    <property type="entry name" value="IRS"/>
    <property type="match status" value="1"/>
</dbReference>
<gene>
    <name evidence="4" type="primary">AUGUSTUS-3.0.2_08185</name>
    <name evidence="4" type="ORF">TcasGA2_TC008185</name>
</gene>
<evidence type="ECO:0000313" key="4">
    <source>
        <dbReference type="EMBL" id="EFA02490.2"/>
    </source>
</evidence>
<dbReference type="InterPro" id="IPR019749">
    <property type="entry name" value="Band_41_domain"/>
</dbReference>
<dbReference type="GO" id="GO:0071944">
    <property type="term" value="C:cell periphery"/>
    <property type="evidence" value="ECO:0007669"/>
    <property type="project" value="UniProtKB-ARBA"/>
</dbReference>
<dbReference type="HOGENOM" id="CLU_001626_3_0_1"/>
<feature type="region of interest" description="Disordered" evidence="2">
    <location>
        <begin position="432"/>
        <end position="458"/>
    </location>
</feature>
<dbReference type="InterPro" id="IPR002404">
    <property type="entry name" value="IRS_PTB"/>
</dbReference>
<dbReference type="EMBL" id="KQ971338">
    <property type="protein sequence ID" value="EFA02490.2"/>
    <property type="molecule type" value="Genomic_DNA"/>
</dbReference>
<dbReference type="CDD" id="cd17094">
    <property type="entry name" value="FERM_F1_Max1_like"/>
    <property type="match status" value="1"/>
</dbReference>
<evidence type="ECO:0000259" key="3">
    <source>
        <dbReference type="PROSITE" id="PS50057"/>
    </source>
</evidence>
<dbReference type="SMART" id="SM00295">
    <property type="entry name" value="B41"/>
    <property type="match status" value="1"/>
</dbReference>
<dbReference type="Gene3D" id="1.20.80.10">
    <property type="match status" value="1"/>
</dbReference>
<dbReference type="AlphaFoldDB" id="D2A0A6"/>
<accession>D2A0A6</accession>
<dbReference type="Pfam" id="PF00373">
    <property type="entry name" value="FERM_M"/>
    <property type="match status" value="1"/>
</dbReference>
<dbReference type="Proteomes" id="UP000007266">
    <property type="component" value="Linkage group 4"/>
</dbReference>
<dbReference type="PANTHER" id="PTHR22903">
    <property type="entry name" value="PLEKHH PROTEIN"/>
    <property type="match status" value="1"/>
</dbReference>
<dbReference type="GO" id="GO:0009887">
    <property type="term" value="P:animal organ morphogenesis"/>
    <property type="evidence" value="ECO:0007669"/>
    <property type="project" value="UniProtKB-ARBA"/>
</dbReference>
<dbReference type="PANTHER" id="PTHR22903:SF8">
    <property type="entry name" value="MAX-1A"/>
    <property type="match status" value="1"/>
</dbReference>
<feature type="domain" description="FERM" evidence="3">
    <location>
        <begin position="30"/>
        <end position="395"/>
    </location>
</feature>
<dbReference type="SUPFAM" id="SSF47031">
    <property type="entry name" value="Second domain of FERM"/>
    <property type="match status" value="1"/>
</dbReference>
<dbReference type="InterPro" id="IPR011993">
    <property type="entry name" value="PH-like_dom_sf"/>
</dbReference>
<dbReference type="InterPro" id="IPR035963">
    <property type="entry name" value="FERM_2"/>
</dbReference>
<dbReference type="InterPro" id="IPR019748">
    <property type="entry name" value="FERM_central"/>
</dbReference>
<protein>
    <submittedName>
        <fullName evidence="4">Uncharacterized protein CG43867-like Protein</fullName>
    </submittedName>
</protein>
<keyword evidence="5" id="KW-1185">Reference proteome</keyword>
<name>D2A0A6_TRICA</name>
<dbReference type="Pfam" id="PF21989">
    <property type="entry name" value="RA_2"/>
    <property type="match status" value="1"/>
</dbReference>
<reference evidence="4 5" key="2">
    <citation type="journal article" date="2010" name="Nucleic Acids Res.">
        <title>BeetleBase in 2010: revisions to provide comprehensive genomic information for Tribolium castaneum.</title>
        <authorList>
            <person name="Kim H.S."/>
            <person name="Murphy T."/>
            <person name="Xia J."/>
            <person name="Caragea D."/>
            <person name="Park Y."/>
            <person name="Beeman R.W."/>
            <person name="Lorenzen M.D."/>
            <person name="Butcher S."/>
            <person name="Manak J.R."/>
            <person name="Brown S.J."/>
        </authorList>
    </citation>
    <scope>GENOME REANNOTATION</scope>
    <source>
        <strain evidence="4 5">Georgia GA2</strain>
    </source>
</reference>
<evidence type="ECO:0000313" key="5">
    <source>
        <dbReference type="Proteomes" id="UP000007266"/>
    </source>
</evidence>
<dbReference type="PROSITE" id="PS50057">
    <property type="entry name" value="FERM_3"/>
    <property type="match status" value="1"/>
</dbReference>
<feature type="compositionally biased region" description="Basic and acidic residues" evidence="2">
    <location>
        <begin position="437"/>
        <end position="448"/>
    </location>
</feature>